<dbReference type="Pfam" id="PF08240">
    <property type="entry name" value="ADH_N"/>
    <property type="match status" value="1"/>
</dbReference>
<comment type="cofactor">
    <cofactor evidence="1 5">
        <name>Zn(2+)</name>
        <dbReference type="ChEBI" id="CHEBI:29105"/>
    </cofactor>
</comment>
<evidence type="ECO:0000313" key="7">
    <source>
        <dbReference type="EMBL" id="VEH69364.1"/>
    </source>
</evidence>
<dbReference type="InterPro" id="IPR011032">
    <property type="entry name" value="GroES-like_sf"/>
</dbReference>
<dbReference type="InterPro" id="IPR036291">
    <property type="entry name" value="NAD(P)-bd_dom_sf"/>
</dbReference>
<name>A0A3S4UDB4_9ACTN</name>
<dbReference type="Gene3D" id="3.90.180.10">
    <property type="entry name" value="Medium-chain alcohol dehydrogenases, catalytic domain"/>
    <property type="match status" value="1"/>
</dbReference>
<dbReference type="InterPro" id="IPR050129">
    <property type="entry name" value="Zn_alcohol_dh"/>
</dbReference>
<dbReference type="InterPro" id="IPR013149">
    <property type="entry name" value="ADH-like_C"/>
</dbReference>
<gene>
    <name evidence="7" type="primary">gutB_1</name>
    <name evidence="7" type="ORF">NCTC12967_00631</name>
</gene>
<dbReference type="InterPro" id="IPR020843">
    <property type="entry name" value="ER"/>
</dbReference>
<protein>
    <submittedName>
        <fullName evidence="7">Sorbitol dehydrogenase</fullName>
        <ecNumber evidence="7">1.1.1.14</ecNumber>
    </submittedName>
</protein>
<dbReference type="PROSITE" id="PS00059">
    <property type="entry name" value="ADH_ZINC"/>
    <property type="match status" value="1"/>
</dbReference>
<organism evidence="7 8">
    <name type="scientific">Arachnia propionica</name>
    <dbReference type="NCBI Taxonomy" id="1750"/>
    <lineage>
        <taxon>Bacteria</taxon>
        <taxon>Bacillati</taxon>
        <taxon>Actinomycetota</taxon>
        <taxon>Actinomycetes</taxon>
        <taxon>Propionibacteriales</taxon>
        <taxon>Propionibacteriaceae</taxon>
        <taxon>Arachnia</taxon>
    </lineage>
</organism>
<dbReference type="PANTHER" id="PTHR43401">
    <property type="entry name" value="L-THREONINE 3-DEHYDROGENASE"/>
    <property type="match status" value="1"/>
</dbReference>
<dbReference type="SUPFAM" id="SSF50129">
    <property type="entry name" value="GroES-like"/>
    <property type="match status" value="1"/>
</dbReference>
<dbReference type="SMART" id="SM00829">
    <property type="entry name" value="PKS_ER"/>
    <property type="match status" value="1"/>
</dbReference>
<dbReference type="GO" id="GO:0008270">
    <property type="term" value="F:zinc ion binding"/>
    <property type="evidence" value="ECO:0007669"/>
    <property type="project" value="InterPro"/>
</dbReference>
<reference evidence="7 8" key="1">
    <citation type="submission" date="2018-12" db="EMBL/GenBank/DDBJ databases">
        <authorList>
            <consortium name="Pathogen Informatics"/>
        </authorList>
    </citation>
    <scope>NUCLEOTIDE SEQUENCE [LARGE SCALE GENOMIC DNA]</scope>
    <source>
        <strain evidence="7 8">NCTC12967</strain>
    </source>
</reference>
<dbReference type="GeneID" id="64406119"/>
<evidence type="ECO:0000256" key="4">
    <source>
        <dbReference type="ARBA" id="ARBA00023002"/>
    </source>
</evidence>
<keyword evidence="2 5" id="KW-0479">Metal-binding</keyword>
<dbReference type="InterPro" id="IPR013154">
    <property type="entry name" value="ADH-like_N"/>
</dbReference>
<dbReference type="Gene3D" id="3.40.50.720">
    <property type="entry name" value="NAD(P)-binding Rossmann-like Domain"/>
    <property type="match status" value="1"/>
</dbReference>
<feature type="domain" description="Enoyl reductase (ER)" evidence="6">
    <location>
        <begin position="8"/>
        <end position="343"/>
    </location>
</feature>
<keyword evidence="3 5" id="KW-0862">Zinc</keyword>
<keyword evidence="8" id="KW-1185">Reference proteome</keyword>
<evidence type="ECO:0000256" key="3">
    <source>
        <dbReference type="ARBA" id="ARBA00022833"/>
    </source>
</evidence>
<evidence type="ECO:0000256" key="5">
    <source>
        <dbReference type="RuleBase" id="RU361277"/>
    </source>
</evidence>
<dbReference type="RefSeq" id="WP_082793933.1">
    <property type="nucleotide sequence ID" value="NZ_LR134406.1"/>
</dbReference>
<keyword evidence="4 7" id="KW-0560">Oxidoreductase</keyword>
<dbReference type="EC" id="1.1.1.14" evidence="7"/>
<dbReference type="GO" id="GO:0003939">
    <property type="term" value="F:L-iditol 2-dehydrogenase (NAD+) activity"/>
    <property type="evidence" value="ECO:0007669"/>
    <property type="project" value="UniProtKB-EC"/>
</dbReference>
<dbReference type="Pfam" id="PF00107">
    <property type="entry name" value="ADH_zinc_N"/>
    <property type="match status" value="1"/>
</dbReference>
<evidence type="ECO:0000259" key="6">
    <source>
        <dbReference type="SMART" id="SM00829"/>
    </source>
</evidence>
<proteinExistence type="inferred from homology"/>
<evidence type="ECO:0000313" key="8">
    <source>
        <dbReference type="Proteomes" id="UP000273044"/>
    </source>
</evidence>
<dbReference type="InterPro" id="IPR002328">
    <property type="entry name" value="ADH_Zn_CS"/>
</dbReference>
<dbReference type="SUPFAM" id="SSF51735">
    <property type="entry name" value="NAD(P)-binding Rossmann-fold domains"/>
    <property type="match status" value="1"/>
</dbReference>
<evidence type="ECO:0000256" key="1">
    <source>
        <dbReference type="ARBA" id="ARBA00001947"/>
    </source>
</evidence>
<dbReference type="Proteomes" id="UP000273044">
    <property type="component" value="Chromosome"/>
</dbReference>
<accession>A0A3S4UDB4</accession>
<dbReference type="PANTHER" id="PTHR43401:SF2">
    <property type="entry name" value="L-THREONINE 3-DEHYDROGENASE"/>
    <property type="match status" value="1"/>
</dbReference>
<evidence type="ECO:0000256" key="2">
    <source>
        <dbReference type="ARBA" id="ARBA00022723"/>
    </source>
</evidence>
<comment type="similarity">
    <text evidence="5">Belongs to the zinc-containing alcohol dehydrogenase family.</text>
</comment>
<dbReference type="EMBL" id="LR134406">
    <property type="protein sequence ID" value="VEH69364.1"/>
    <property type="molecule type" value="Genomic_DNA"/>
</dbReference>
<sequence>MMRAAVLEEIGSLRLKQVPVPEPGPGEVLVRIEANTICGTDLRIISGAKTAGVRPGVILGHEFAGRVAAVGRGVDGVPVGAQVTCSIVVSCQRCRACLSGREQLCENLVLFGYELDGGLAEYLLVPRIAMDHGNLVVLEKEIPATTLALAEPVSCCLNGAGQVAVAPGESVVVLGTGPIGLLHIALAKLAGATTILAAGREGRLTAATDFGATCAVALTGEALTDEVRERTNGRGADVVIVAVGDLALANQALELAAIGGRVNYFAGFPKGKTASIDPNLIHYREIAVTGGSNARRADVRRAVELLSSGALDVGRLVTHRFPLAEVDAAVTAVARRDGLKVAVMPEAE</sequence>
<dbReference type="AlphaFoldDB" id="A0A3S4UDB4"/>